<dbReference type="EMBL" id="CAEKDK010000006">
    <property type="protein sequence ID" value="CAB4283415.1"/>
    <property type="molecule type" value="Genomic_DNA"/>
</dbReference>
<protein>
    <submittedName>
        <fullName evidence="1">Uncharacterized protein</fullName>
    </submittedName>
</protein>
<organism evidence="1 2">
    <name type="scientific">Prunus armeniaca</name>
    <name type="common">Apricot</name>
    <name type="synonym">Armeniaca vulgaris</name>
    <dbReference type="NCBI Taxonomy" id="36596"/>
    <lineage>
        <taxon>Eukaryota</taxon>
        <taxon>Viridiplantae</taxon>
        <taxon>Streptophyta</taxon>
        <taxon>Embryophyta</taxon>
        <taxon>Tracheophyta</taxon>
        <taxon>Spermatophyta</taxon>
        <taxon>Magnoliopsida</taxon>
        <taxon>eudicotyledons</taxon>
        <taxon>Gunneridae</taxon>
        <taxon>Pentapetalae</taxon>
        <taxon>rosids</taxon>
        <taxon>fabids</taxon>
        <taxon>Rosales</taxon>
        <taxon>Rosaceae</taxon>
        <taxon>Amygdaloideae</taxon>
        <taxon>Amygdaleae</taxon>
        <taxon>Prunus</taxon>
    </lineage>
</organism>
<gene>
    <name evidence="1" type="ORF">CURHAP_LOCUS37921</name>
</gene>
<dbReference type="AlphaFoldDB" id="A0A6J5V7W2"/>
<reference evidence="1 2" key="1">
    <citation type="submission" date="2020-05" db="EMBL/GenBank/DDBJ databases">
        <authorList>
            <person name="Campoy J."/>
            <person name="Schneeberger K."/>
            <person name="Spophaly S."/>
        </authorList>
    </citation>
    <scope>NUCLEOTIDE SEQUENCE [LARGE SCALE GENOMIC DNA]</scope>
    <source>
        <strain evidence="1">PruArmRojPasFocal</strain>
    </source>
</reference>
<sequence>MVGQGGEQACKVLGSVMGNVLPGDRIRPRGRSIYQGGVQVCKVLRSILEEFRLEGKIRPRGKSIYQGRELACIVLGFDIEVDHILVVDYNMKFRHTCKVVKSIMRAMWSAQSRMQDDQLVYTCNVASSITHARWPSGSSL</sequence>
<accession>A0A6J5V7W2</accession>
<name>A0A6J5V7W2_PRUAR</name>
<evidence type="ECO:0000313" key="1">
    <source>
        <dbReference type="EMBL" id="CAB4283415.1"/>
    </source>
</evidence>
<dbReference type="Proteomes" id="UP000507222">
    <property type="component" value="Unassembled WGS sequence"/>
</dbReference>
<evidence type="ECO:0000313" key="2">
    <source>
        <dbReference type="Proteomes" id="UP000507222"/>
    </source>
</evidence>
<proteinExistence type="predicted"/>